<keyword evidence="2" id="KW-0378">Hydrolase</keyword>
<dbReference type="InterPro" id="IPR000073">
    <property type="entry name" value="AB_hydrolase_1"/>
</dbReference>
<dbReference type="KEGG" id="sod:Sant_0711"/>
<gene>
    <name evidence="2" type="ORF">Sant_0711</name>
</gene>
<dbReference type="PANTHER" id="PTHR37017:SF11">
    <property type="entry name" value="ESTERASE_LIPASE_THIOESTERASE DOMAIN-CONTAINING PROTEIN"/>
    <property type="match status" value="1"/>
</dbReference>
<dbReference type="AlphaFoldDB" id="W0HTE2"/>
<keyword evidence="3" id="KW-1185">Reference proteome</keyword>
<dbReference type="Proteomes" id="UP000019028">
    <property type="component" value="Chromosome"/>
</dbReference>
<dbReference type="PANTHER" id="PTHR37017">
    <property type="entry name" value="AB HYDROLASE-1 DOMAIN-CONTAINING PROTEIN-RELATED"/>
    <property type="match status" value="1"/>
</dbReference>
<accession>W0HTE2</accession>
<proteinExistence type="predicted"/>
<protein>
    <submittedName>
        <fullName evidence="2">Putative hydrolase (Alpha/beta hydrolase superfamily)</fullName>
    </submittedName>
</protein>
<feature type="domain" description="AB hydrolase-1" evidence="1">
    <location>
        <begin position="4"/>
        <end position="224"/>
    </location>
</feature>
<evidence type="ECO:0000313" key="2">
    <source>
        <dbReference type="EMBL" id="AHF75807.1"/>
    </source>
</evidence>
<dbReference type="Gene3D" id="3.40.50.1820">
    <property type="entry name" value="alpha/beta hydrolase"/>
    <property type="match status" value="1"/>
</dbReference>
<evidence type="ECO:0000313" key="3">
    <source>
        <dbReference type="Proteomes" id="UP000019028"/>
    </source>
</evidence>
<dbReference type="PATRIC" id="fig|1239307.3.peg.768"/>
<evidence type="ECO:0000259" key="1">
    <source>
        <dbReference type="Pfam" id="PF12697"/>
    </source>
</evidence>
<organism evidence="2 3">
    <name type="scientific">Sodalis praecaptivus</name>
    <dbReference type="NCBI Taxonomy" id="1239307"/>
    <lineage>
        <taxon>Bacteria</taxon>
        <taxon>Pseudomonadati</taxon>
        <taxon>Pseudomonadota</taxon>
        <taxon>Gammaproteobacteria</taxon>
        <taxon>Enterobacterales</taxon>
        <taxon>Bruguierivoracaceae</taxon>
        <taxon>Sodalis</taxon>
    </lineage>
</organism>
<name>W0HTE2_9GAMM</name>
<dbReference type="GO" id="GO:0016787">
    <property type="term" value="F:hydrolase activity"/>
    <property type="evidence" value="ECO:0007669"/>
    <property type="project" value="UniProtKB-KW"/>
</dbReference>
<dbReference type="InterPro" id="IPR052897">
    <property type="entry name" value="Sec-Metab_Biosynth_Hydrolase"/>
</dbReference>
<dbReference type="EMBL" id="CP006569">
    <property type="protein sequence ID" value="AHF75807.1"/>
    <property type="molecule type" value="Genomic_DNA"/>
</dbReference>
<dbReference type="InterPro" id="IPR029058">
    <property type="entry name" value="AB_hydrolase_fold"/>
</dbReference>
<dbReference type="HOGENOM" id="CLU_046066_3_2_6"/>
<reference evidence="2 3" key="1">
    <citation type="journal article" date="2014" name="Genome Biol. Evol.">
        <title>Genome degeneration and adaptation in a nascent stage of symbiosis.</title>
        <authorList>
            <person name="Oakeson K.F."/>
            <person name="Gil R."/>
            <person name="Clayton A.L."/>
            <person name="Dunn D.M."/>
            <person name="von Niederhausern A.C."/>
            <person name="Hamil C."/>
            <person name="Aoyagi A."/>
            <person name="Duval B."/>
            <person name="Baca A."/>
            <person name="Silva F.J."/>
            <person name="Vallier A."/>
            <person name="Jackson D.G."/>
            <person name="Latorre A."/>
            <person name="Weiss R.B."/>
            <person name="Heddi A."/>
            <person name="Moya A."/>
            <person name="Dale C."/>
        </authorList>
    </citation>
    <scope>NUCLEOTIDE SEQUENCE [LARGE SCALE GENOMIC DNA]</scope>
    <source>
        <strain evidence="2 3">HS1</strain>
    </source>
</reference>
<dbReference type="SUPFAM" id="SSF53474">
    <property type="entry name" value="alpha/beta-Hydrolases"/>
    <property type="match status" value="1"/>
</dbReference>
<dbReference type="RefSeq" id="WP_025420940.1">
    <property type="nucleotide sequence ID" value="NZ_CP006569.1"/>
</dbReference>
<dbReference type="OrthoDB" id="9814966at2"/>
<sequence length="244" mass="26065">MANFVLVHGAYQGAWVYARVARQLRAAGHEVYIPTLTGLGERAHLVHCGINLDTHIQDIINVFNYENITEAILCGHSYGGMVITGVANAIGERIRSLCYIDAYAPQAGQSLFSITGADIAHAFLDQANEHGGMLPPIPAALFNVNASDAPWVDAMSVPQPLATFVQGVGVESVTVTQRTYIFATANGGDWLASTYARVKDDPQWQVYALACGHAIMLDKPEELTAILLAETAVSSVGPQASIAQ</sequence>
<dbReference type="Pfam" id="PF12697">
    <property type="entry name" value="Abhydrolase_6"/>
    <property type="match status" value="1"/>
</dbReference>